<evidence type="ECO:0000256" key="2">
    <source>
        <dbReference type="ARBA" id="ARBA00004448"/>
    </source>
</evidence>
<dbReference type="SMR" id="A0A517LS70"/>
<keyword evidence="16 19" id="KW-0472">Membrane</keyword>
<dbReference type="GO" id="GO:0006122">
    <property type="term" value="P:mitochondrial electron transport, ubiquinol to cytochrome c"/>
    <property type="evidence" value="ECO:0007669"/>
    <property type="project" value="TreeGrafter"/>
</dbReference>
<evidence type="ECO:0000256" key="1">
    <source>
        <dbReference type="ARBA" id="ARBA00002566"/>
    </source>
</evidence>
<keyword evidence="15 19" id="KW-0496">Mitochondrion</keyword>
<evidence type="ECO:0000259" key="20">
    <source>
        <dbReference type="PROSITE" id="PS51002"/>
    </source>
</evidence>
<dbReference type="InterPro" id="IPR048259">
    <property type="entry name" value="Cytochrome_b_N_euk/bac"/>
</dbReference>
<keyword evidence="10" id="KW-0999">Mitochondrion inner membrane</keyword>
<evidence type="ECO:0000256" key="8">
    <source>
        <dbReference type="ARBA" id="ARBA00022692"/>
    </source>
</evidence>
<evidence type="ECO:0000256" key="6">
    <source>
        <dbReference type="ARBA" id="ARBA00022617"/>
    </source>
</evidence>
<dbReference type="Pfam" id="PF00033">
    <property type="entry name" value="Cytochrome_B"/>
    <property type="match status" value="1"/>
</dbReference>
<dbReference type="SUPFAM" id="SSF81648">
    <property type="entry name" value="a domain/subunit of cytochrome bc1 complex (Ubiquinol-cytochrome c reductase)"/>
    <property type="match status" value="1"/>
</dbReference>
<feature type="transmembrane region" description="Helical" evidence="19">
    <location>
        <begin position="179"/>
        <end position="200"/>
    </location>
</feature>
<protein>
    <recommendedName>
        <fullName evidence="4 19">Cytochrome b</fullName>
    </recommendedName>
</protein>
<dbReference type="RefSeq" id="YP_009684671.1">
    <property type="nucleotide sequence ID" value="NC_044410.1"/>
</dbReference>
<keyword evidence="14" id="KW-0830">Ubiquinone</keyword>
<organism evidence="22">
    <name type="scientific">Gammarus pisinnus</name>
    <dbReference type="NCBI Taxonomy" id="1486748"/>
    <lineage>
        <taxon>Eukaryota</taxon>
        <taxon>Metazoa</taxon>
        <taxon>Ecdysozoa</taxon>
        <taxon>Arthropoda</taxon>
        <taxon>Crustacea</taxon>
        <taxon>Multicrustacea</taxon>
        <taxon>Malacostraca</taxon>
        <taxon>Eumalacostraca</taxon>
        <taxon>Peracarida</taxon>
        <taxon>Amphipoda</taxon>
        <taxon>Senticaudata</taxon>
        <taxon>Gammarida</taxon>
        <taxon>Gammaridira</taxon>
        <taxon>Gammaroidea</taxon>
        <taxon>Gammaridae</taxon>
        <taxon>Gammarus</taxon>
    </lineage>
</organism>
<evidence type="ECO:0000256" key="3">
    <source>
        <dbReference type="ARBA" id="ARBA00011649"/>
    </source>
</evidence>
<feature type="binding site" description="axial binding residue" evidence="18">
    <location>
        <position position="197"/>
    </location>
    <ligand>
        <name>heme b</name>
        <dbReference type="ChEBI" id="CHEBI:60344"/>
        <label>b566</label>
    </ligand>
    <ligandPart>
        <name>Fe</name>
        <dbReference type="ChEBI" id="CHEBI:18248"/>
    </ligandPart>
</feature>
<evidence type="ECO:0000256" key="14">
    <source>
        <dbReference type="ARBA" id="ARBA00023075"/>
    </source>
</evidence>
<dbReference type="PIRSF" id="PIRSF038885">
    <property type="entry name" value="COB"/>
    <property type="match status" value="1"/>
</dbReference>
<dbReference type="Pfam" id="PF00032">
    <property type="entry name" value="Cytochrom_B_C"/>
    <property type="match status" value="1"/>
</dbReference>
<comment type="similarity">
    <text evidence="19">Belongs to the cytochrome b family.</text>
</comment>
<dbReference type="GO" id="GO:0046872">
    <property type="term" value="F:metal ion binding"/>
    <property type="evidence" value="ECO:0007669"/>
    <property type="project" value="UniProtKB-UniRule"/>
</dbReference>
<keyword evidence="5 19" id="KW-0813">Transport</keyword>
<keyword evidence="12 19" id="KW-1133">Transmembrane helix</keyword>
<dbReference type="InterPro" id="IPR016174">
    <property type="entry name" value="Di-haem_cyt_TM"/>
</dbReference>
<feature type="transmembrane region" description="Helical" evidence="19">
    <location>
        <begin position="112"/>
        <end position="134"/>
    </location>
</feature>
<evidence type="ECO:0000256" key="4">
    <source>
        <dbReference type="ARBA" id="ARBA00013531"/>
    </source>
</evidence>
<evidence type="ECO:0000256" key="19">
    <source>
        <dbReference type="RuleBase" id="RU362117"/>
    </source>
</evidence>
<feature type="binding site" evidence="17">
    <location>
        <position position="202"/>
    </location>
    <ligand>
        <name>a ubiquinone</name>
        <dbReference type="ChEBI" id="CHEBI:16389"/>
    </ligand>
</feature>
<feature type="domain" description="Cytochrome b/b6 C-terminal region profile" evidence="21">
    <location>
        <begin position="211"/>
        <end position="378"/>
    </location>
</feature>
<feature type="transmembrane region" description="Helical" evidence="19">
    <location>
        <begin position="31"/>
        <end position="57"/>
    </location>
</feature>
<feature type="transmembrane region" description="Helical" evidence="19">
    <location>
        <begin position="141"/>
        <end position="159"/>
    </location>
</feature>
<feature type="transmembrane region" description="Helical" evidence="19">
    <location>
        <begin position="323"/>
        <end position="341"/>
    </location>
</feature>
<feature type="transmembrane region" description="Helical" evidence="19">
    <location>
        <begin position="292"/>
        <end position="311"/>
    </location>
</feature>
<accession>A0A517LS70</accession>
<dbReference type="AlphaFoldDB" id="A0A517LS70"/>
<dbReference type="PROSITE" id="PS51002">
    <property type="entry name" value="CYTB_NTER"/>
    <property type="match status" value="1"/>
</dbReference>
<evidence type="ECO:0000256" key="11">
    <source>
        <dbReference type="ARBA" id="ARBA00022982"/>
    </source>
</evidence>
<evidence type="ECO:0000256" key="12">
    <source>
        <dbReference type="ARBA" id="ARBA00022989"/>
    </source>
</evidence>
<feature type="domain" description="Cytochrome b/b6 N-terminal region profile" evidence="20">
    <location>
        <begin position="2"/>
        <end position="210"/>
    </location>
</feature>
<dbReference type="InterPro" id="IPR030689">
    <property type="entry name" value="Cytochrome_b"/>
</dbReference>
<evidence type="ECO:0000256" key="7">
    <source>
        <dbReference type="ARBA" id="ARBA00022660"/>
    </source>
</evidence>
<dbReference type="EMBL" id="MK354236">
    <property type="protein sequence ID" value="QDS78474.1"/>
    <property type="molecule type" value="Genomic_DNA"/>
</dbReference>
<dbReference type="PROSITE" id="PS51003">
    <property type="entry name" value="CYTB_CTER"/>
    <property type="match status" value="1"/>
</dbReference>
<comment type="subunit">
    <text evidence="3">The main subunits of complex b-c1 are: cytochrome b, cytochrome c1 and the Rieske protein.</text>
</comment>
<comment type="function">
    <text evidence="1 19">Component of the ubiquinol-cytochrome c reductase complex (complex III or cytochrome b-c1 complex) that is part of the mitochondrial respiratory chain. The b-c1 complex mediates electron transfer from ubiquinol to cytochrome c. Contributes to the generation of a proton gradient across the mitochondrial membrane that is then used for ATP synthesis.</text>
</comment>
<feature type="transmembrane region" description="Helical" evidence="19">
    <location>
        <begin position="347"/>
        <end position="365"/>
    </location>
</feature>
<dbReference type="InterPro" id="IPR027387">
    <property type="entry name" value="Cytb/b6-like_sf"/>
</dbReference>
<evidence type="ECO:0000256" key="5">
    <source>
        <dbReference type="ARBA" id="ARBA00022448"/>
    </source>
</evidence>
<dbReference type="GeneID" id="41657699"/>
<evidence type="ECO:0000256" key="17">
    <source>
        <dbReference type="PIRSR" id="PIRSR038885-1"/>
    </source>
</evidence>
<keyword evidence="11 19" id="KW-0249">Electron transport</keyword>
<evidence type="ECO:0000259" key="21">
    <source>
        <dbReference type="PROSITE" id="PS51003"/>
    </source>
</evidence>
<evidence type="ECO:0000256" key="9">
    <source>
        <dbReference type="ARBA" id="ARBA00022723"/>
    </source>
</evidence>
<evidence type="ECO:0000256" key="15">
    <source>
        <dbReference type="ARBA" id="ARBA00023128"/>
    </source>
</evidence>
<keyword evidence="8 19" id="KW-0812">Transmembrane</keyword>
<dbReference type="PANTHER" id="PTHR19271:SF16">
    <property type="entry name" value="CYTOCHROME B"/>
    <property type="match status" value="1"/>
</dbReference>
<feature type="binding site" description="axial binding residue" evidence="18">
    <location>
        <position position="98"/>
    </location>
    <ligand>
        <name>heme b</name>
        <dbReference type="ChEBI" id="CHEBI:60344"/>
        <label>b566</label>
    </ligand>
    <ligandPart>
        <name>Fe</name>
        <dbReference type="ChEBI" id="CHEBI:18248"/>
    </ligandPart>
</feature>
<name>A0A517LS70_9CRUS</name>
<evidence type="ECO:0000256" key="18">
    <source>
        <dbReference type="PIRSR" id="PIRSR038885-2"/>
    </source>
</evidence>
<comment type="cofactor">
    <cofactor evidence="19">
        <name>heme b</name>
        <dbReference type="ChEBI" id="CHEBI:60344"/>
    </cofactor>
    <text evidence="19">Binds 2 heme groups non-covalently.</text>
</comment>
<dbReference type="InterPro" id="IPR005798">
    <property type="entry name" value="Cyt_b/b6_C"/>
</dbReference>
<evidence type="ECO:0000256" key="10">
    <source>
        <dbReference type="ARBA" id="ARBA00022792"/>
    </source>
</evidence>
<keyword evidence="9 18" id="KW-0479">Metal-binding</keyword>
<keyword evidence="13 18" id="KW-0408">Iron</keyword>
<evidence type="ECO:0000256" key="16">
    <source>
        <dbReference type="ARBA" id="ARBA00023136"/>
    </source>
</evidence>
<dbReference type="PANTHER" id="PTHR19271">
    <property type="entry name" value="CYTOCHROME B"/>
    <property type="match status" value="1"/>
</dbReference>
<geneLocation type="mitochondrion" evidence="22"/>
<dbReference type="SUPFAM" id="SSF81342">
    <property type="entry name" value="Transmembrane di-heme cytochromes"/>
    <property type="match status" value="1"/>
</dbReference>
<feature type="binding site" description="axial binding residue" evidence="18">
    <location>
        <position position="183"/>
    </location>
    <ligand>
        <name>heme b</name>
        <dbReference type="ChEBI" id="CHEBI:60344"/>
        <label>b562</label>
    </ligand>
    <ligandPart>
        <name>Fe</name>
        <dbReference type="ChEBI" id="CHEBI:18248"/>
    </ligandPart>
</feature>
<dbReference type="GO" id="GO:0008121">
    <property type="term" value="F:quinol-cytochrome-c reductase activity"/>
    <property type="evidence" value="ECO:0007669"/>
    <property type="project" value="InterPro"/>
</dbReference>
<reference evidence="22" key="1">
    <citation type="submission" date="2019-01" db="EMBL/GenBank/DDBJ databases">
        <title>The complete mitochondrial genomes of Gammarus pisinnus and Gammarus lacustris.</title>
        <authorList>
            <person name="Sun S."/>
        </authorList>
    </citation>
    <scope>NUCLEOTIDE SEQUENCE</scope>
</reference>
<dbReference type="CDD" id="cd00284">
    <property type="entry name" value="Cytochrome_b_N"/>
    <property type="match status" value="1"/>
</dbReference>
<keyword evidence="7 19" id="KW-0679">Respiratory chain</keyword>
<dbReference type="InterPro" id="IPR005797">
    <property type="entry name" value="Cyt_b/b6_N"/>
</dbReference>
<gene>
    <name evidence="22" type="primary">cytb</name>
</gene>
<dbReference type="Gene3D" id="1.20.810.10">
    <property type="entry name" value="Cytochrome Bc1 Complex, Chain C"/>
    <property type="match status" value="1"/>
</dbReference>
<comment type="cofactor">
    <cofactor evidence="18">
        <name>heme</name>
        <dbReference type="ChEBI" id="CHEBI:30413"/>
    </cofactor>
    <text evidence="18">Binds 2 heme groups non-covalently.</text>
</comment>
<feature type="binding site" description="axial binding residue" evidence="18">
    <location>
        <position position="84"/>
    </location>
    <ligand>
        <name>heme b</name>
        <dbReference type="ChEBI" id="CHEBI:60344"/>
        <label>b562</label>
    </ligand>
    <ligandPart>
        <name>Fe</name>
        <dbReference type="ChEBI" id="CHEBI:18248"/>
    </ligandPart>
</feature>
<comment type="subcellular location">
    <subcellularLocation>
        <location evidence="2">Mitochondrion inner membrane</location>
        <topology evidence="2">Multi-pass membrane protein</topology>
    </subcellularLocation>
</comment>
<keyword evidence="6 18" id="KW-0349">Heme</keyword>
<dbReference type="InterPro" id="IPR036150">
    <property type="entry name" value="Cyt_b/b6_C_sf"/>
</dbReference>
<dbReference type="GO" id="GO:0016491">
    <property type="term" value="F:oxidoreductase activity"/>
    <property type="evidence" value="ECO:0007669"/>
    <property type="project" value="UniProtKB-UniRule"/>
</dbReference>
<proteinExistence type="inferred from homology"/>
<sequence length="378" mass="43314">MMSTFLKANPLMTLFNTTLIKLPTPANISTLWNFGSLMFMSLMIQLISGLFLASAYTSSLDSSFQLVSQTMEYTDKGWVLRQLHASGASMYFFFLYIHIARALYYGSYLYKHVWFIGVTILLLSMATAFMGYVLPMNQMSYWGASVITNLFSEVPYLGPTLVQFMWGGVSVDSPTIMRFFTFHFVLPFFILALTMAHITFLHQSGSSNPLGITSTPMKTNFNFFFSLKDFLGISMALMIFLFITLYHPLLMSDYDNFNPADSSTTPQHIQPEWYFLFAYAILRSIPNKLGGVMALAFSVLVLYTLPLLFMAKLKSTSFYPMNMLIFWSFLVIVLLLTWIGARPVEQPYIYTGQILTFLYFSYYIFMPLASKSWDIFKS</sequence>
<evidence type="ECO:0000313" key="22">
    <source>
        <dbReference type="EMBL" id="QDS78474.1"/>
    </source>
</evidence>
<feature type="transmembrane region" description="Helical" evidence="19">
    <location>
        <begin position="78"/>
        <end position="100"/>
    </location>
</feature>
<feature type="transmembrane region" description="Helical" evidence="19">
    <location>
        <begin position="221"/>
        <end position="246"/>
    </location>
</feature>
<evidence type="ECO:0000256" key="13">
    <source>
        <dbReference type="ARBA" id="ARBA00023004"/>
    </source>
</evidence>
<dbReference type="GO" id="GO:0005743">
    <property type="term" value="C:mitochondrial inner membrane"/>
    <property type="evidence" value="ECO:0007669"/>
    <property type="project" value="UniProtKB-SubCell"/>
</dbReference>
<dbReference type="GO" id="GO:0045275">
    <property type="term" value="C:respiratory chain complex III"/>
    <property type="evidence" value="ECO:0007669"/>
    <property type="project" value="InterPro"/>
</dbReference>